<dbReference type="PANTHER" id="PTHR11289:SF0">
    <property type="entry name" value="BREAST CANCER TYPE 2 SUSCEPTIBILITY PROTEIN"/>
    <property type="match status" value="1"/>
</dbReference>
<proteinExistence type="predicted"/>
<dbReference type="InterPro" id="IPR015525">
    <property type="entry name" value="BRCA2"/>
</dbReference>
<dbReference type="SUPFAM" id="SSF81872">
    <property type="entry name" value="BRCA2 helical domain"/>
    <property type="match status" value="1"/>
</dbReference>
<feature type="region of interest" description="Disordered" evidence="1">
    <location>
        <begin position="1"/>
        <end position="32"/>
    </location>
</feature>
<dbReference type="GO" id="GO:0006355">
    <property type="term" value="P:regulation of DNA-templated transcription"/>
    <property type="evidence" value="ECO:0007669"/>
    <property type="project" value="TreeGrafter"/>
</dbReference>
<feature type="compositionally biased region" description="Polar residues" evidence="1">
    <location>
        <begin position="362"/>
        <end position="374"/>
    </location>
</feature>
<dbReference type="InterPro" id="IPR036315">
    <property type="entry name" value="BRCA2_hlx_sf"/>
</dbReference>
<evidence type="ECO:0000256" key="1">
    <source>
        <dbReference type="SAM" id="MobiDB-lite"/>
    </source>
</evidence>
<feature type="region of interest" description="Disordered" evidence="1">
    <location>
        <begin position="251"/>
        <end position="275"/>
    </location>
</feature>
<feature type="region of interest" description="Disordered" evidence="1">
    <location>
        <begin position="294"/>
        <end position="331"/>
    </location>
</feature>
<feature type="compositionally biased region" description="Basic and acidic residues" evidence="1">
    <location>
        <begin position="20"/>
        <end position="31"/>
    </location>
</feature>
<dbReference type="Proteomes" id="UP000070544">
    <property type="component" value="Unassembled WGS sequence"/>
</dbReference>
<dbReference type="EMBL" id="KQ965737">
    <property type="protein sequence ID" value="KXS19788.1"/>
    <property type="molecule type" value="Genomic_DNA"/>
</dbReference>
<feature type="domain" description="Breast cancer type 2 susceptibility protein helical" evidence="2">
    <location>
        <begin position="585"/>
        <end position="666"/>
    </location>
</feature>
<dbReference type="AlphaFoldDB" id="A0A139ASR6"/>
<accession>A0A139ASR6</accession>
<organism evidence="3 4">
    <name type="scientific">Gonapodya prolifera (strain JEL478)</name>
    <name type="common">Monoblepharis prolifera</name>
    <dbReference type="NCBI Taxonomy" id="1344416"/>
    <lineage>
        <taxon>Eukaryota</taxon>
        <taxon>Fungi</taxon>
        <taxon>Fungi incertae sedis</taxon>
        <taxon>Chytridiomycota</taxon>
        <taxon>Chytridiomycota incertae sedis</taxon>
        <taxon>Monoblepharidomycetes</taxon>
        <taxon>Monoblepharidales</taxon>
        <taxon>Gonapodyaceae</taxon>
        <taxon>Gonapodya</taxon>
    </lineage>
</organism>
<evidence type="ECO:0000259" key="2">
    <source>
        <dbReference type="Pfam" id="PF09169"/>
    </source>
</evidence>
<dbReference type="PANTHER" id="PTHR11289">
    <property type="entry name" value="BREAST CANCER TYPE 2 SUSCEPTIBILITY PROTEIN BRCA2"/>
    <property type="match status" value="1"/>
</dbReference>
<keyword evidence="4" id="KW-1185">Reference proteome</keyword>
<dbReference type="OrthoDB" id="21095at2759"/>
<protein>
    <recommendedName>
        <fullName evidence="2">Breast cancer type 2 susceptibility protein helical domain-containing protein</fullName>
    </recommendedName>
</protein>
<dbReference type="STRING" id="1344416.A0A139ASR6"/>
<evidence type="ECO:0000313" key="4">
    <source>
        <dbReference type="Proteomes" id="UP000070544"/>
    </source>
</evidence>
<dbReference type="Pfam" id="PF09169">
    <property type="entry name" value="BRCA-2_helical"/>
    <property type="match status" value="1"/>
</dbReference>
<sequence>MQEEKEPRRSIGMLSEMEPDPQHRITKEPSRKRLSLGLSVSSFEASKSVKRRSDDVVRRIFGNTVPEMPTSPLTLGNGFSSARRLTDNQSLKAGSNLQLVNTGRSFGESNRPKKSTEDITKELLELLGGDLVQGGMTSGPGMTSFTSARRLNRESIPDGLPVGTTNPDTSVVDRILEPKVDQFGDVTTGTTSNGFVGGFHNAREVVGASAFANARGNSFLRDGISSTNGISSSIFEVPSTLIRRPDTVTSYHDSCTSPRRSSHVSSFTTAGGTPAKAITPASRKFVQGLLSGMPETTSDEQERFGEPPSKVESPGSGKAASLFSTAAGSPVRPISDVSYKKAAYLFTDRPLHTNDAPRRNHTGTSHGSKSSVTSPLRPVDMNINRVIGVDGSRPLQGAFASHINDNNPFSKSHHVIPQNDSRPLIPFETTGESPIKSVSVIANRDTSRIVESSGAGADPNSSDMTHTVVEPVDSRTGRPRGMKLFDGMRTSESCSLRTTDRRKSRRFVPPRIVDPEAKSIAGDTPSRASRTPPLALFDCSVQSKRLRLEEEYGKPCPYSQDELLRSDLPRVIQNLSLDSAGTITFCTSECSNWGVQDAHRDLLAAGALETIASFSWVQNHYRWITWKLAAIIRNYHRNFSEVLEKWSATEVMLQLRFRYERENNQCKRPLLRQVVECDKGSQYHMVLCVSRVIDTTDIRNPKGEQDLETSTHGWMVRNNSHT</sequence>
<name>A0A139ASR6_GONPJ</name>
<feature type="compositionally biased region" description="Polar residues" evidence="1">
    <location>
        <begin position="251"/>
        <end position="271"/>
    </location>
</feature>
<reference evidence="3 4" key="1">
    <citation type="journal article" date="2015" name="Genome Biol. Evol.">
        <title>Phylogenomic analyses indicate that early fungi evolved digesting cell walls of algal ancestors of land plants.</title>
        <authorList>
            <person name="Chang Y."/>
            <person name="Wang S."/>
            <person name="Sekimoto S."/>
            <person name="Aerts A.L."/>
            <person name="Choi C."/>
            <person name="Clum A."/>
            <person name="LaButti K.M."/>
            <person name="Lindquist E.A."/>
            <person name="Yee Ngan C."/>
            <person name="Ohm R.A."/>
            <person name="Salamov A.A."/>
            <person name="Grigoriev I.V."/>
            <person name="Spatafora J.W."/>
            <person name="Berbee M.L."/>
        </authorList>
    </citation>
    <scope>NUCLEOTIDE SEQUENCE [LARGE SCALE GENOMIC DNA]</scope>
    <source>
        <strain evidence="3 4">JEL478</strain>
    </source>
</reference>
<dbReference type="InterPro" id="IPR015252">
    <property type="entry name" value="BRCA2_hlx"/>
</dbReference>
<evidence type="ECO:0000313" key="3">
    <source>
        <dbReference type="EMBL" id="KXS19788.1"/>
    </source>
</evidence>
<dbReference type="GO" id="GO:0000724">
    <property type="term" value="P:double-strand break repair via homologous recombination"/>
    <property type="evidence" value="ECO:0007669"/>
    <property type="project" value="InterPro"/>
</dbReference>
<gene>
    <name evidence="3" type="ORF">M427DRAFT_429997</name>
</gene>
<feature type="region of interest" description="Disordered" evidence="1">
    <location>
        <begin position="350"/>
        <end position="376"/>
    </location>
</feature>